<dbReference type="PANTHER" id="PTHR11699">
    <property type="entry name" value="ALDEHYDE DEHYDROGENASE-RELATED"/>
    <property type="match status" value="1"/>
</dbReference>
<dbReference type="InterPro" id="IPR015590">
    <property type="entry name" value="Aldehyde_DH_dom"/>
</dbReference>
<accession>A0A5B0DV92</accession>
<dbReference type="SUPFAM" id="SSF53720">
    <property type="entry name" value="ALDH-like"/>
    <property type="match status" value="1"/>
</dbReference>
<dbReference type="RefSeq" id="WP_149300815.1">
    <property type="nucleotide sequence ID" value="NZ_VTWH01000003.1"/>
</dbReference>
<evidence type="ECO:0000259" key="6">
    <source>
        <dbReference type="Pfam" id="PF00171"/>
    </source>
</evidence>
<dbReference type="PROSITE" id="PS00687">
    <property type="entry name" value="ALDEHYDE_DEHYDR_GLU"/>
    <property type="match status" value="1"/>
</dbReference>
<name>A0A5B0DV92_9HYPH</name>
<dbReference type="FunFam" id="3.40.309.10:FF:000012">
    <property type="entry name" value="Betaine aldehyde dehydrogenase"/>
    <property type="match status" value="1"/>
</dbReference>
<dbReference type="GO" id="GO:0016620">
    <property type="term" value="F:oxidoreductase activity, acting on the aldehyde or oxo group of donors, NAD or NADP as acceptor"/>
    <property type="evidence" value="ECO:0007669"/>
    <property type="project" value="InterPro"/>
</dbReference>
<evidence type="ECO:0000313" key="7">
    <source>
        <dbReference type="EMBL" id="KAA0969530.1"/>
    </source>
</evidence>
<protein>
    <submittedName>
        <fullName evidence="7">Aldehyde dehydrogenase</fullName>
    </submittedName>
</protein>
<dbReference type="EMBL" id="VTWH01000003">
    <property type="protein sequence ID" value="KAA0969530.1"/>
    <property type="molecule type" value="Genomic_DNA"/>
</dbReference>
<sequence>MTATRSQQSDLELDLFIDGAFRKASSHDRSQIHNPATGAHVGSAAKGTADDMRLAVETAAKAFDSGVWSDLDALDRGHILHAIGDALKARLPEFAELETRVTGRPIREMTAQMSRLPEWFYYFGGIARGMEGHVKPFKGGHLNYTQFSPLGVVGLITSWNHPLLIFLKKLAPALAAGNAVVAKPAEIAPLTPLLFAELATQAGLPAGILNIVTGEGSVVGPAMCSAPRMARIDLTGGTETGRRVAGMAAQRLIPATMELGGKAPVLVFDDTPLEEAVNGAAFAGFIASGQTCVAGTRFIVQDTIYEAFIEKLAAKVAGFKIGDPLDRATEMGPVISRKQMETTLDYIESGKSEGARLVTGGARAAMSGDLADGYYVEPTIFADVNPSHRIVREEIFGPVICVMPFTDEKHALQLANDHEFGLGASVWTRNVMRAHRVVKNLNAGIVWINDHHKNDPASIWGGFGSSGYGKENGWNALHEYSKEQNVVVRLTDDFPDWYGGGDRYS</sequence>
<dbReference type="InterPro" id="IPR016163">
    <property type="entry name" value="Ald_DH_C"/>
</dbReference>
<feature type="active site" evidence="4">
    <location>
        <position position="258"/>
    </location>
</feature>
<evidence type="ECO:0000313" key="8">
    <source>
        <dbReference type="Proteomes" id="UP000324738"/>
    </source>
</evidence>
<keyword evidence="2 5" id="KW-0560">Oxidoreductase</keyword>
<feature type="domain" description="Aldehyde dehydrogenase" evidence="6">
    <location>
        <begin position="23"/>
        <end position="486"/>
    </location>
</feature>
<dbReference type="PROSITE" id="PS00070">
    <property type="entry name" value="ALDEHYDE_DEHYDR_CYS"/>
    <property type="match status" value="1"/>
</dbReference>
<dbReference type="Gene3D" id="3.40.605.10">
    <property type="entry name" value="Aldehyde Dehydrogenase, Chain A, domain 1"/>
    <property type="match status" value="1"/>
</dbReference>
<dbReference type="AlphaFoldDB" id="A0A5B0DV92"/>
<evidence type="ECO:0000256" key="3">
    <source>
        <dbReference type="ARBA" id="ARBA00023097"/>
    </source>
</evidence>
<organism evidence="7 8">
    <name type="scientific">Aureimonas fodinaquatilis</name>
    <dbReference type="NCBI Taxonomy" id="2565783"/>
    <lineage>
        <taxon>Bacteria</taxon>
        <taxon>Pseudomonadati</taxon>
        <taxon>Pseudomonadota</taxon>
        <taxon>Alphaproteobacteria</taxon>
        <taxon>Hyphomicrobiales</taxon>
        <taxon>Aurantimonadaceae</taxon>
        <taxon>Aureimonas</taxon>
    </lineage>
</organism>
<dbReference type="Gene3D" id="3.40.309.10">
    <property type="entry name" value="Aldehyde Dehydrogenase, Chain A, domain 2"/>
    <property type="match status" value="1"/>
</dbReference>
<reference evidence="7 8" key="1">
    <citation type="submission" date="2019-08" db="EMBL/GenBank/DDBJ databases">
        <title>Aureimonas fodiniaquatilis sp. nov., isolated from a coal mine wastewater.</title>
        <authorList>
            <person name="Kim W."/>
        </authorList>
    </citation>
    <scope>NUCLEOTIDE SEQUENCE [LARGE SCALE GENOMIC DNA]</scope>
    <source>
        <strain evidence="7 8">CAU 1482</strain>
    </source>
</reference>
<evidence type="ECO:0000256" key="2">
    <source>
        <dbReference type="ARBA" id="ARBA00023002"/>
    </source>
</evidence>
<dbReference type="OrthoDB" id="8175464at2"/>
<proteinExistence type="inferred from homology"/>
<dbReference type="InterPro" id="IPR029510">
    <property type="entry name" value="Ald_DH_CS_GLU"/>
</dbReference>
<dbReference type="InterPro" id="IPR016160">
    <property type="entry name" value="Ald_DH_CS_CYS"/>
</dbReference>
<keyword evidence="3" id="KW-0558">Oxidation</keyword>
<evidence type="ECO:0000256" key="1">
    <source>
        <dbReference type="ARBA" id="ARBA00009986"/>
    </source>
</evidence>
<comment type="caution">
    <text evidence="7">The sequence shown here is derived from an EMBL/GenBank/DDBJ whole genome shotgun (WGS) entry which is preliminary data.</text>
</comment>
<comment type="similarity">
    <text evidence="1 5">Belongs to the aldehyde dehydrogenase family.</text>
</comment>
<gene>
    <name evidence="7" type="ORF">FPY71_13425</name>
</gene>
<dbReference type="Pfam" id="PF00171">
    <property type="entry name" value="Aldedh"/>
    <property type="match status" value="1"/>
</dbReference>
<dbReference type="Proteomes" id="UP000324738">
    <property type="component" value="Unassembled WGS sequence"/>
</dbReference>
<dbReference type="CDD" id="cd07114">
    <property type="entry name" value="ALDH_DhaS"/>
    <property type="match status" value="1"/>
</dbReference>
<evidence type="ECO:0000256" key="4">
    <source>
        <dbReference type="PROSITE-ProRule" id="PRU10007"/>
    </source>
</evidence>
<evidence type="ECO:0000256" key="5">
    <source>
        <dbReference type="RuleBase" id="RU003345"/>
    </source>
</evidence>
<dbReference type="FunFam" id="3.40.605.10:FF:000007">
    <property type="entry name" value="NAD/NADP-dependent betaine aldehyde dehydrogenase"/>
    <property type="match status" value="1"/>
</dbReference>
<dbReference type="InterPro" id="IPR016162">
    <property type="entry name" value="Ald_DH_N"/>
</dbReference>
<keyword evidence="8" id="KW-1185">Reference proteome</keyword>
<dbReference type="InterPro" id="IPR016161">
    <property type="entry name" value="Ald_DH/histidinol_DH"/>
</dbReference>